<dbReference type="InterPro" id="IPR037004">
    <property type="entry name" value="Exonuc_VII_ssu_sf"/>
</dbReference>
<dbReference type="Gene3D" id="1.10.287.1040">
    <property type="entry name" value="Exonuclease VII, small subunit"/>
    <property type="match status" value="1"/>
</dbReference>
<comment type="function">
    <text evidence="6">Bidirectionally degrades single-stranded DNA into large acid-insoluble oligonucleotides, which are then degraded further into small acid-soluble oligonucleotides.</text>
</comment>
<organism evidence="7 8">
    <name type="scientific">Wohlfahrtiimonas larvae</name>
    <dbReference type="NCBI Taxonomy" id="1157986"/>
    <lineage>
        <taxon>Bacteria</taxon>
        <taxon>Pseudomonadati</taxon>
        <taxon>Pseudomonadota</taxon>
        <taxon>Gammaproteobacteria</taxon>
        <taxon>Cardiobacteriales</taxon>
        <taxon>Ignatzschineriaceae</taxon>
        <taxon>Wohlfahrtiimonas</taxon>
    </lineage>
</organism>
<evidence type="ECO:0000256" key="1">
    <source>
        <dbReference type="ARBA" id="ARBA00009998"/>
    </source>
</evidence>
<keyword evidence="5 6" id="KW-0269">Exonuclease</keyword>
<evidence type="ECO:0000256" key="5">
    <source>
        <dbReference type="ARBA" id="ARBA00022839"/>
    </source>
</evidence>
<comment type="catalytic activity">
    <reaction evidence="6">
        <text>Exonucleolytic cleavage in either 5'- to 3'- or 3'- to 5'-direction to yield nucleoside 5'-phosphates.</text>
        <dbReference type="EC" id="3.1.11.6"/>
    </reaction>
</comment>
<evidence type="ECO:0000256" key="4">
    <source>
        <dbReference type="ARBA" id="ARBA00022801"/>
    </source>
</evidence>
<dbReference type="InterPro" id="IPR003761">
    <property type="entry name" value="Exonuc_VII_S"/>
</dbReference>
<evidence type="ECO:0000256" key="2">
    <source>
        <dbReference type="ARBA" id="ARBA00022490"/>
    </source>
</evidence>
<dbReference type="NCBIfam" id="TIGR01280">
    <property type="entry name" value="xseB"/>
    <property type="match status" value="1"/>
</dbReference>
<dbReference type="HAMAP" id="MF_00337">
    <property type="entry name" value="Exonuc_7_S"/>
    <property type="match status" value="1"/>
</dbReference>
<protein>
    <recommendedName>
        <fullName evidence="6">Exodeoxyribonuclease 7 small subunit</fullName>
        <ecNumber evidence="6">3.1.11.6</ecNumber>
    </recommendedName>
    <alternativeName>
        <fullName evidence="6">Exodeoxyribonuclease VII small subunit</fullName>
        <shortName evidence="6">Exonuclease VII small subunit</shortName>
    </alternativeName>
</protein>
<dbReference type="SUPFAM" id="SSF116842">
    <property type="entry name" value="XseB-like"/>
    <property type="match status" value="1"/>
</dbReference>
<dbReference type="EC" id="3.1.11.6" evidence="6"/>
<comment type="caution">
    <text evidence="7">The sequence shown here is derived from an EMBL/GenBank/DDBJ whole genome shotgun (WGS) entry which is preliminary data.</text>
</comment>
<keyword evidence="3 6" id="KW-0540">Nuclease</keyword>
<name>A0ABP9MTP2_9GAMM</name>
<reference evidence="8" key="1">
    <citation type="journal article" date="2019" name="Int. J. Syst. Evol. Microbiol.">
        <title>The Global Catalogue of Microorganisms (GCM) 10K type strain sequencing project: providing services to taxonomists for standard genome sequencing and annotation.</title>
        <authorList>
            <consortium name="The Broad Institute Genomics Platform"/>
            <consortium name="The Broad Institute Genome Sequencing Center for Infectious Disease"/>
            <person name="Wu L."/>
            <person name="Ma J."/>
        </authorList>
    </citation>
    <scope>NUCLEOTIDE SEQUENCE [LARGE SCALE GENOMIC DNA]</scope>
    <source>
        <strain evidence="8">JCM 18424</strain>
    </source>
</reference>
<dbReference type="RefSeq" id="WP_077925625.1">
    <property type="nucleotide sequence ID" value="NZ_BAABKE010000005.1"/>
</dbReference>
<sequence>MAKSKNTSETIEDKLNSIDTIIEQLESGELTLEASLKLFTDGTQLIHDCRNILDHTAKKIEEITQSKITTPLTDDFDNDDIPF</sequence>
<gene>
    <name evidence="6" type="primary">xseB</name>
    <name evidence="7" type="ORF">GCM10023338_18110</name>
</gene>
<comment type="similarity">
    <text evidence="1 6">Belongs to the XseB family.</text>
</comment>
<comment type="subunit">
    <text evidence="6">Heterooligomer composed of large and small subunits.</text>
</comment>
<comment type="subcellular location">
    <subcellularLocation>
        <location evidence="6">Cytoplasm</location>
    </subcellularLocation>
</comment>
<keyword evidence="2 6" id="KW-0963">Cytoplasm</keyword>
<evidence type="ECO:0000313" key="7">
    <source>
        <dbReference type="EMBL" id="GAA5101682.1"/>
    </source>
</evidence>
<dbReference type="PANTHER" id="PTHR34137">
    <property type="entry name" value="EXODEOXYRIBONUCLEASE 7 SMALL SUBUNIT"/>
    <property type="match status" value="1"/>
</dbReference>
<keyword evidence="8" id="KW-1185">Reference proteome</keyword>
<dbReference type="PANTHER" id="PTHR34137:SF1">
    <property type="entry name" value="EXODEOXYRIBONUCLEASE 7 SMALL SUBUNIT"/>
    <property type="match status" value="1"/>
</dbReference>
<evidence type="ECO:0000256" key="3">
    <source>
        <dbReference type="ARBA" id="ARBA00022722"/>
    </source>
</evidence>
<keyword evidence="4 6" id="KW-0378">Hydrolase</keyword>
<proteinExistence type="inferred from homology"/>
<evidence type="ECO:0000313" key="8">
    <source>
        <dbReference type="Proteomes" id="UP001500631"/>
    </source>
</evidence>
<accession>A0ABP9MTP2</accession>
<dbReference type="Proteomes" id="UP001500631">
    <property type="component" value="Unassembled WGS sequence"/>
</dbReference>
<evidence type="ECO:0000256" key="6">
    <source>
        <dbReference type="HAMAP-Rule" id="MF_00337"/>
    </source>
</evidence>
<dbReference type="Pfam" id="PF02609">
    <property type="entry name" value="Exonuc_VII_S"/>
    <property type="match status" value="1"/>
</dbReference>
<dbReference type="EMBL" id="BAABKE010000005">
    <property type="protein sequence ID" value="GAA5101682.1"/>
    <property type="molecule type" value="Genomic_DNA"/>
</dbReference>